<organism evidence="2 3">
    <name type="scientific">Erythrobacter aureus</name>
    <dbReference type="NCBI Taxonomy" id="2182384"/>
    <lineage>
        <taxon>Bacteria</taxon>
        <taxon>Pseudomonadati</taxon>
        <taxon>Pseudomonadota</taxon>
        <taxon>Alphaproteobacteria</taxon>
        <taxon>Sphingomonadales</taxon>
        <taxon>Erythrobacteraceae</taxon>
        <taxon>Erythrobacter/Porphyrobacter group</taxon>
        <taxon>Erythrobacter</taxon>
    </lineage>
</organism>
<feature type="region of interest" description="Disordered" evidence="1">
    <location>
        <begin position="143"/>
        <end position="162"/>
    </location>
</feature>
<keyword evidence="2" id="KW-0614">Plasmid</keyword>
<evidence type="ECO:0000313" key="2">
    <source>
        <dbReference type="EMBL" id="AXK43866.1"/>
    </source>
</evidence>
<accession>A0A345YIW4</accession>
<gene>
    <name evidence="2" type="ORF">DVR09_15540</name>
</gene>
<dbReference type="RefSeq" id="WP_115418179.1">
    <property type="nucleotide sequence ID" value="NZ_CP031358.1"/>
</dbReference>
<sequence>MNNPRHSVLIAQAILHSFTSADADEQKTIVLCQMDRNDPIGMASMGAANVLKVQHDITDVRWLFEVEAKLQSDIVLLIYAKASNSDAEFARLKEALASRGPGCIPVIQCVDMTPEEFSARSGIGNYIPPAAAYAERPAEAAKQVSADADTAAGDAGSEQLAA</sequence>
<geneLocation type="plasmid" evidence="2 3">
    <name>unnamed</name>
</geneLocation>
<name>A0A345YIW4_9SPHN</name>
<evidence type="ECO:0000256" key="1">
    <source>
        <dbReference type="SAM" id="MobiDB-lite"/>
    </source>
</evidence>
<reference evidence="2 3" key="1">
    <citation type="submission" date="2018-07" db="EMBL/GenBank/DDBJ databases">
        <title>Genome sequence of Erythrobacter strain YH-07, an antagonistic bacterium isolated from Yellow Sea.</title>
        <authorList>
            <person name="Tang T."/>
            <person name="Liu Q."/>
            <person name="Sun X."/>
        </authorList>
    </citation>
    <scope>NUCLEOTIDE SEQUENCE [LARGE SCALE GENOMIC DNA]</scope>
    <source>
        <strain evidence="2 3">YH-07</strain>
        <plasmid evidence="2 3">unnamed</plasmid>
    </source>
</reference>
<evidence type="ECO:0000313" key="3">
    <source>
        <dbReference type="Proteomes" id="UP000254508"/>
    </source>
</evidence>
<dbReference type="KEGG" id="err:DVR09_15540"/>
<protein>
    <submittedName>
        <fullName evidence="2">Uncharacterized protein</fullName>
    </submittedName>
</protein>
<dbReference type="AlphaFoldDB" id="A0A345YIW4"/>
<keyword evidence="3" id="KW-1185">Reference proteome</keyword>
<dbReference type="EMBL" id="CP031358">
    <property type="protein sequence ID" value="AXK43866.1"/>
    <property type="molecule type" value="Genomic_DNA"/>
</dbReference>
<feature type="compositionally biased region" description="Low complexity" evidence="1">
    <location>
        <begin position="146"/>
        <end position="156"/>
    </location>
</feature>
<dbReference type="Proteomes" id="UP000254508">
    <property type="component" value="Plasmid unnamed"/>
</dbReference>
<proteinExistence type="predicted"/>